<dbReference type="InterPro" id="IPR018378">
    <property type="entry name" value="C-type_lectin_CS"/>
</dbReference>
<reference evidence="3" key="1">
    <citation type="submission" date="2023-07" db="EMBL/GenBank/DDBJ databases">
        <title>Chromosome-level Genome Assembly of Striped Snakehead (Channa striata).</title>
        <authorList>
            <person name="Liu H."/>
        </authorList>
    </citation>
    <scope>NUCLEOTIDE SEQUENCE</scope>
    <source>
        <strain evidence="3">Gz</strain>
        <tissue evidence="3">Muscle</tissue>
    </source>
</reference>
<evidence type="ECO:0000313" key="4">
    <source>
        <dbReference type="Proteomes" id="UP001187415"/>
    </source>
</evidence>
<dbReference type="PROSITE" id="PS50041">
    <property type="entry name" value="C_TYPE_LECTIN_2"/>
    <property type="match status" value="2"/>
</dbReference>
<evidence type="ECO:0000256" key="1">
    <source>
        <dbReference type="ARBA" id="ARBA00023157"/>
    </source>
</evidence>
<dbReference type="InterPro" id="IPR016186">
    <property type="entry name" value="C-type_lectin-like/link_sf"/>
</dbReference>
<dbReference type="AlphaFoldDB" id="A0AA88M485"/>
<dbReference type="PANTHER" id="PTHR45784">
    <property type="entry name" value="C-TYPE LECTIN DOMAIN FAMILY 20 MEMBER A-RELATED"/>
    <property type="match status" value="1"/>
</dbReference>
<feature type="domain" description="C-type lectin" evidence="2">
    <location>
        <begin position="25"/>
        <end position="136"/>
    </location>
</feature>
<dbReference type="InterPro" id="IPR016187">
    <property type="entry name" value="CTDL_fold"/>
</dbReference>
<feature type="domain" description="C-type lectin" evidence="2">
    <location>
        <begin position="144"/>
        <end position="248"/>
    </location>
</feature>
<dbReference type="Proteomes" id="UP001187415">
    <property type="component" value="Unassembled WGS sequence"/>
</dbReference>
<dbReference type="Pfam" id="PF00059">
    <property type="entry name" value="Lectin_C"/>
    <property type="match status" value="2"/>
</dbReference>
<dbReference type="PANTHER" id="PTHR45784:SF3">
    <property type="entry name" value="C-TYPE LECTIN DOMAIN FAMILY 4 MEMBER K-LIKE-RELATED"/>
    <property type="match status" value="1"/>
</dbReference>
<dbReference type="SUPFAM" id="SSF56436">
    <property type="entry name" value="C-type lectin-like"/>
    <property type="match status" value="2"/>
</dbReference>
<keyword evidence="1" id="KW-1015">Disulfide bond</keyword>
<dbReference type="CDD" id="cd00037">
    <property type="entry name" value="CLECT"/>
    <property type="match status" value="1"/>
</dbReference>
<evidence type="ECO:0000313" key="3">
    <source>
        <dbReference type="EMBL" id="KAK2830104.1"/>
    </source>
</evidence>
<proteinExistence type="predicted"/>
<comment type="caution">
    <text evidence="3">The sequence shown here is derived from an EMBL/GenBank/DDBJ whole genome shotgun (WGS) entry which is preliminary data.</text>
</comment>
<organism evidence="3 4">
    <name type="scientific">Channa striata</name>
    <name type="common">Snakehead murrel</name>
    <name type="synonym">Ophicephalus striatus</name>
    <dbReference type="NCBI Taxonomy" id="64152"/>
    <lineage>
        <taxon>Eukaryota</taxon>
        <taxon>Metazoa</taxon>
        <taxon>Chordata</taxon>
        <taxon>Craniata</taxon>
        <taxon>Vertebrata</taxon>
        <taxon>Euteleostomi</taxon>
        <taxon>Actinopterygii</taxon>
        <taxon>Neopterygii</taxon>
        <taxon>Teleostei</taxon>
        <taxon>Neoteleostei</taxon>
        <taxon>Acanthomorphata</taxon>
        <taxon>Anabantaria</taxon>
        <taxon>Anabantiformes</taxon>
        <taxon>Channoidei</taxon>
        <taxon>Channidae</taxon>
        <taxon>Channa</taxon>
    </lineage>
</organism>
<dbReference type="Gene3D" id="3.10.100.10">
    <property type="entry name" value="Mannose-Binding Protein A, subunit A"/>
    <property type="match status" value="2"/>
</dbReference>
<evidence type="ECO:0000259" key="2">
    <source>
        <dbReference type="PROSITE" id="PS50041"/>
    </source>
</evidence>
<dbReference type="InterPro" id="IPR001304">
    <property type="entry name" value="C-type_lectin-like"/>
</dbReference>
<protein>
    <recommendedName>
        <fullName evidence="2">C-type lectin domain-containing protein</fullName>
    </recommendedName>
</protein>
<name>A0AA88M485_CHASR</name>
<dbReference type="PROSITE" id="PS00615">
    <property type="entry name" value="C_TYPE_LECTIN_1"/>
    <property type="match status" value="2"/>
</dbReference>
<dbReference type="EMBL" id="JAUPFM010000014">
    <property type="protein sequence ID" value="KAK2830104.1"/>
    <property type="molecule type" value="Genomic_DNA"/>
</dbReference>
<sequence length="354" mass="40557">MRIAALFVLTFSGMCAATLLMVKHFYFLPREKTWNDALTYCREVYGDLATVATPAESAKLGFIPDTGSLVWLGLYDDIRIWNWALGNKYFTNDIDFDYWAVDQPYDARTVESCAAMSTQGYWYDVPCTNLNSAVCYDDKDPAIYIFVQSAMTWIEARDYCRSNHTDLVSISTIDENSEIASLLSSSAWIGLHRKPWAWVDSNLSTFTNWDENQPSGTVGSVTSCAGVNTTTRKWRNVDCGELHYFVCQNISYYQIDPSPVQQNSKKRYKLQFSSGADLTDPSAQQQVLEQLHAKLKEYQLPELKLHWVETDGQTFRKKEKMKTAQAFNTTEIHTHTYREGENHCNSEYDAMNMM</sequence>
<keyword evidence="4" id="KW-1185">Reference proteome</keyword>
<accession>A0AA88M485</accession>
<dbReference type="SMART" id="SM00034">
    <property type="entry name" value="CLECT"/>
    <property type="match status" value="2"/>
</dbReference>
<gene>
    <name evidence="3" type="ORF">Q5P01_018035</name>
</gene>